<protein>
    <submittedName>
        <fullName evidence="2">Uncharacterized protein</fullName>
    </submittedName>
</protein>
<dbReference type="RefSeq" id="WP_218141964.1">
    <property type="nucleotide sequence ID" value="NZ_FOEI01000001.1"/>
</dbReference>
<evidence type="ECO:0000313" key="2">
    <source>
        <dbReference type="EMBL" id="SEP61897.1"/>
    </source>
</evidence>
<reference evidence="2 3" key="1">
    <citation type="submission" date="2016-10" db="EMBL/GenBank/DDBJ databases">
        <authorList>
            <person name="de Groot N.N."/>
        </authorList>
    </citation>
    <scope>NUCLEOTIDE SEQUENCE [LARGE SCALE GENOMIC DNA]</scope>
    <source>
        <strain evidence="2 3">DSM 27078</strain>
    </source>
</reference>
<keyword evidence="3" id="KW-1185">Reference proteome</keyword>
<dbReference type="STRING" id="1299341.SAMN05444005_101616"/>
<gene>
    <name evidence="2" type="ORF">SAMN05444005_101616</name>
</gene>
<accession>A0A1H8ZCL0</accession>
<name>A0A1H8ZCL0_9FLAO</name>
<keyword evidence="1" id="KW-0812">Transmembrane</keyword>
<feature type="transmembrane region" description="Helical" evidence="1">
    <location>
        <begin position="12"/>
        <end position="36"/>
    </location>
</feature>
<feature type="transmembrane region" description="Helical" evidence="1">
    <location>
        <begin position="56"/>
        <end position="75"/>
    </location>
</feature>
<organism evidence="2 3">
    <name type="scientific">Flavobacterium urocaniciphilum</name>
    <dbReference type="NCBI Taxonomy" id="1299341"/>
    <lineage>
        <taxon>Bacteria</taxon>
        <taxon>Pseudomonadati</taxon>
        <taxon>Bacteroidota</taxon>
        <taxon>Flavobacteriia</taxon>
        <taxon>Flavobacteriales</taxon>
        <taxon>Flavobacteriaceae</taxon>
        <taxon>Flavobacterium</taxon>
    </lineage>
</organism>
<keyword evidence="1" id="KW-1133">Transmembrane helix</keyword>
<dbReference type="AlphaFoldDB" id="A0A1H8ZCL0"/>
<dbReference type="EMBL" id="FOEI01000001">
    <property type="protein sequence ID" value="SEP61897.1"/>
    <property type="molecule type" value="Genomic_DNA"/>
</dbReference>
<proteinExistence type="predicted"/>
<evidence type="ECO:0000313" key="3">
    <source>
        <dbReference type="Proteomes" id="UP000198648"/>
    </source>
</evidence>
<keyword evidence="1" id="KW-0472">Membrane</keyword>
<dbReference type="Proteomes" id="UP000198648">
    <property type="component" value="Unassembled WGS sequence"/>
</dbReference>
<evidence type="ECO:0000256" key="1">
    <source>
        <dbReference type="SAM" id="Phobius"/>
    </source>
</evidence>
<sequence length="89" mass="10086">MEIKENLKLGQGYISGYISIFLGISAFLGVICFKYPEWLTTPEFREVYTGESMKILLTSGLVAAMFFAVISLIFAKIKNGQLLDWFLSY</sequence>